<dbReference type="PANTHER" id="PTHR22916">
    <property type="entry name" value="GLYCOSYLTRANSFERASE"/>
    <property type="match status" value="1"/>
</dbReference>
<dbReference type="KEGG" id="ccl:Clocl_2815"/>
<dbReference type="AlphaFoldDB" id="G8LSL2"/>
<dbReference type="HOGENOM" id="CLU_025996_25_1_9"/>
<reference evidence="4 5" key="2">
    <citation type="journal article" date="2012" name="Stand. Genomic Sci.">
        <title>Complete Genome Sequence of Clostridium clariflavum DSM 19732.</title>
        <authorList>
            <person name="Izquierdo J.A."/>
            <person name="Goodwin L."/>
            <person name="Davenport K.W."/>
            <person name="Teshima H."/>
            <person name="Bruce D."/>
            <person name="Detter C."/>
            <person name="Tapia R."/>
            <person name="Han S."/>
            <person name="Land M."/>
            <person name="Hauser L."/>
            <person name="Jeffries C.D."/>
            <person name="Han J."/>
            <person name="Pitluck S."/>
            <person name="Nolan M."/>
            <person name="Chen A."/>
            <person name="Huntemann M."/>
            <person name="Mavromatis K."/>
            <person name="Mikhailova N."/>
            <person name="Liolios K."/>
            <person name="Woyke T."/>
            <person name="Lynd L.R."/>
        </authorList>
    </citation>
    <scope>NUCLEOTIDE SEQUENCE [LARGE SCALE GENOMIC DNA]</scope>
    <source>
        <strain evidence="5">DSM 19732 / NBRC 101661 / EBR45</strain>
    </source>
</reference>
<dbReference type="RefSeq" id="WP_014255914.1">
    <property type="nucleotide sequence ID" value="NC_016627.1"/>
</dbReference>
<sequence>MEPLLTIIVPVYKIKEEYLRQSIESMLNQNSEEYRIILVDDGSPDNCGQICDEYASKNKIIQVIHQQNSGVSAARNSGILQTQTPWLTFVDPDDWIEPNAVTTILNEIKGDAKSADIIMFDYSREFENGGYVESLNIKSCFCDEELLNACREAPFFKLIQNGKVNPFSIKAVWNKVYKKDFIINNKLFFIPEARKGQDLLFNADAVNSARKIYYLNRILYHYRCYNESITNKYNADIVHLTKIEIEELQRQIKKHNLPNSVINSFNCRICTRLYSCMRLYFFHENNPLPKKERIAEAKRLVESEPFASAIKKLIVNIFLYKKEYLYFA</sequence>
<protein>
    <submittedName>
        <fullName evidence="4">Glycosyl transferase</fullName>
    </submittedName>
</protein>
<dbReference type="Pfam" id="PF00535">
    <property type="entry name" value="Glycos_transf_2"/>
    <property type="match status" value="1"/>
</dbReference>
<dbReference type="InterPro" id="IPR029044">
    <property type="entry name" value="Nucleotide-diphossugar_trans"/>
</dbReference>
<dbReference type="InterPro" id="IPR001173">
    <property type="entry name" value="Glyco_trans_2-like"/>
</dbReference>
<organism evidence="4 5">
    <name type="scientific">Acetivibrio clariflavus (strain DSM 19732 / NBRC 101661 / EBR45)</name>
    <name type="common">Clostridium clariflavum</name>
    <dbReference type="NCBI Taxonomy" id="720554"/>
    <lineage>
        <taxon>Bacteria</taxon>
        <taxon>Bacillati</taxon>
        <taxon>Bacillota</taxon>
        <taxon>Clostridia</taxon>
        <taxon>Eubacteriales</taxon>
        <taxon>Oscillospiraceae</taxon>
        <taxon>Acetivibrio</taxon>
    </lineage>
</organism>
<evidence type="ECO:0000259" key="3">
    <source>
        <dbReference type="Pfam" id="PF00535"/>
    </source>
</evidence>
<dbReference type="SUPFAM" id="SSF53448">
    <property type="entry name" value="Nucleotide-diphospho-sugar transferases"/>
    <property type="match status" value="1"/>
</dbReference>
<reference evidence="5" key="1">
    <citation type="submission" date="2011-12" db="EMBL/GenBank/DDBJ databases">
        <title>Complete sequence of Clostridium clariflavum DSM 19732.</title>
        <authorList>
            <consortium name="US DOE Joint Genome Institute"/>
            <person name="Lucas S."/>
            <person name="Han J."/>
            <person name="Lapidus A."/>
            <person name="Cheng J.-F."/>
            <person name="Goodwin L."/>
            <person name="Pitluck S."/>
            <person name="Peters L."/>
            <person name="Teshima H."/>
            <person name="Detter J.C."/>
            <person name="Han C."/>
            <person name="Tapia R."/>
            <person name="Land M."/>
            <person name="Hauser L."/>
            <person name="Kyrpides N."/>
            <person name="Ivanova N."/>
            <person name="Pagani I."/>
            <person name="Kitzmiller T."/>
            <person name="Lynd L."/>
            <person name="Izquierdo J."/>
            <person name="Woyke T."/>
        </authorList>
    </citation>
    <scope>NUCLEOTIDE SEQUENCE [LARGE SCALE GENOMIC DNA]</scope>
    <source>
        <strain evidence="5">DSM 19732 / NBRC 101661 / EBR45</strain>
    </source>
</reference>
<proteinExistence type="predicted"/>
<keyword evidence="2 4" id="KW-0808">Transferase</keyword>
<feature type="domain" description="Glycosyltransferase 2-like" evidence="3">
    <location>
        <begin position="6"/>
        <end position="127"/>
    </location>
</feature>
<accession>G8LSL2</accession>
<dbReference type="Proteomes" id="UP000005435">
    <property type="component" value="Chromosome"/>
</dbReference>
<dbReference type="eggNOG" id="COG0463">
    <property type="taxonomic scope" value="Bacteria"/>
</dbReference>
<dbReference type="PANTHER" id="PTHR22916:SF51">
    <property type="entry name" value="GLYCOSYLTRANSFERASE EPSH-RELATED"/>
    <property type="match status" value="1"/>
</dbReference>
<name>G8LSL2_ACECE</name>
<gene>
    <name evidence="4" type="ordered locus">Clocl_2815</name>
</gene>
<evidence type="ECO:0000256" key="2">
    <source>
        <dbReference type="ARBA" id="ARBA00022679"/>
    </source>
</evidence>
<evidence type="ECO:0000313" key="5">
    <source>
        <dbReference type="Proteomes" id="UP000005435"/>
    </source>
</evidence>
<keyword evidence="1" id="KW-0328">Glycosyltransferase</keyword>
<dbReference type="CDD" id="cd00761">
    <property type="entry name" value="Glyco_tranf_GTA_type"/>
    <property type="match status" value="1"/>
</dbReference>
<dbReference type="STRING" id="720554.Clocl_2815"/>
<evidence type="ECO:0000313" key="4">
    <source>
        <dbReference type="EMBL" id="AEV69364.1"/>
    </source>
</evidence>
<keyword evidence="5" id="KW-1185">Reference proteome</keyword>
<dbReference type="GO" id="GO:0016757">
    <property type="term" value="F:glycosyltransferase activity"/>
    <property type="evidence" value="ECO:0007669"/>
    <property type="project" value="UniProtKB-KW"/>
</dbReference>
<dbReference type="Gene3D" id="3.90.550.10">
    <property type="entry name" value="Spore Coat Polysaccharide Biosynthesis Protein SpsA, Chain A"/>
    <property type="match status" value="1"/>
</dbReference>
<evidence type="ECO:0000256" key="1">
    <source>
        <dbReference type="ARBA" id="ARBA00022676"/>
    </source>
</evidence>
<dbReference type="EMBL" id="CP003065">
    <property type="protein sequence ID" value="AEV69364.1"/>
    <property type="molecule type" value="Genomic_DNA"/>
</dbReference>
<dbReference type="OrthoDB" id="3189257at2"/>